<dbReference type="EMBL" id="BK014756">
    <property type="protein sequence ID" value="DAD74241.1"/>
    <property type="molecule type" value="Genomic_DNA"/>
</dbReference>
<reference evidence="1" key="1">
    <citation type="journal article" date="2021" name="Proc. Natl. Acad. Sci. U.S.A.">
        <title>A Catalog of Tens of Thousands of Viruses from Human Metagenomes Reveals Hidden Associations with Chronic Diseases.</title>
        <authorList>
            <person name="Tisza M.J."/>
            <person name="Buck C.B."/>
        </authorList>
    </citation>
    <scope>NUCLEOTIDE SEQUENCE</scope>
    <source>
        <strain evidence="1">Cto1k8</strain>
    </source>
</reference>
<sequence>MINAYRSIELINFIMSLDQTNFYHHWLKDSTKYIVALTLGDYSRYDHQLCYWHFKLVDNIYRQLTGL</sequence>
<protein>
    <submittedName>
        <fullName evidence="1">Uncharacterized protein</fullName>
    </submittedName>
</protein>
<name>A0A8S5LW31_9CAUD</name>
<organism evidence="1">
    <name type="scientific">Myoviridae sp. cto1k8</name>
    <dbReference type="NCBI Taxonomy" id="2826694"/>
    <lineage>
        <taxon>Viruses</taxon>
        <taxon>Duplodnaviria</taxon>
        <taxon>Heunggongvirae</taxon>
        <taxon>Uroviricota</taxon>
        <taxon>Caudoviricetes</taxon>
    </lineage>
</organism>
<proteinExistence type="predicted"/>
<evidence type="ECO:0000313" key="1">
    <source>
        <dbReference type="EMBL" id="DAD74241.1"/>
    </source>
</evidence>
<accession>A0A8S5LW31</accession>